<dbReference type="PRINTS" id="PR00702">
    <property type="entry name" value="ACRIFLAVINRP"/>
</dbReference>
<evidence type="ECO:0000256" key="1">
    <source>
        <dbReference type="SAM" id="MobiDB-lite"/>
    </source>
</evidence>
<dbReference type="AlphaFoldDB" id="A0A376FGT7"/>
<organism evidence="2 3">
    <name type="scientific">Enterobacter asburiae</name>
    <dbReference type="NCBI Taxonomy" id="61645"/>
    <lineage>
        <taxon>Bacteria</taxon>
        <taxon>Pseudomonadati</taxon>
        <taxon>Pseudomonadota</taxon>
        <taxon>Gammaproteobacteria</taxon>
        <taxon>Enterobacterales</taxon>
        <taxon>Enterobacteriaceae</taxon>
        <taxon>Enterobacter</taxon>
        <taxon>Enterobacter cloacae complex</taxon>
    </lineage>
</organism>
<sequence length="144" mass="15445">MFSRFFVRRPVFAWVIAILIMLAGMLAIRTLPVAQYPDVAPPSIKISATYTGASAQTLENSVTQVIEQQLTGLDNLLYFTSTSSSDGSVSITVTFEQGTRSGHRPGTGAEQGPAGGIAPADRGAAVRHYRREIAEQLPADHGRI</sequence>
<dbReference type="GO" id="GO:0042910">
    <property type="term" value="F:xenobiotic transmembrane transporter activity"/>
    <property type="evidence" value="ECO:0007669"/>
    <property type="project" value="TreeGrafter"/>
</dbReference>
<dbReference type="Pfam" id="PF00873">
    <property type="entry name" value="ACR_tran"/>
    <property type="match status" value="1"/>
</dbReference>
<dbReference type="InterPro" id="IPR001036">
    <property type="entry name" value="Acrflvin-R"/>
</dbReference>
<dbReference type="PANTHER" id="PTHR32063:SF32">
    <property type="entry name" value="AMINOGLYCOSIDE EFFLUX PUMP-RELATED"/>
    <property type="match status" value="1"/>
</dbReference>
<accession>A0A376FGT7</accession>
<evidence type="ECO:0000313" key="3">
    <source>
        <dbReference type="Proteomes" id="UP000255163"/>
    </source>
</evidence>
<reference evidence="2 3" key="1">
    <citation type="submission" date="2018-06" db="EMBL/GenBank/DDBJ databases">
        <authorList>
            <consortium name="Pathogen Informatics"/>
            <person name="Doyle S."/>
        </authorList>
    </citation>
    <scope>NUCLEOTIDE SEQUENCE [LARGE SCALE GENOMIC DNA]</scope>
    <source>
        <strain evidence="2 3">NCTC12123</strain>
    </source>
</reference>
<dbReference type="EMBL" id="UFYI01000007">
    <property type="protein sequence ID" value="STD24519.1"/>
    <property type="molecule type" value="Genomic_DNA"/>
</dbReference>
<dbReference type="SUPFAM" id="SSF82693">
    <property type="entry name" value="Multidrug efflux transporter AcrB pore domain, PN1, PN2, PC1 and PC2 subdomains"/>
    <property type="match status" value="1"/>
</dbReference>
<proteinExistence type="predicted"/>
<feature type="region of interest" description="Disordered" evidence="1">
    <location>
        <begin position="97"/>
        <end position="120"/>
    </location>
</feature>
<gene>
    <name evidence="2" type="primary">ttgB_3</name>
    <name evidence="2" type="ORF">NCTC12123_04463</name>
</gene>
<name>A0A376FGT7_ENTAS</name>
<dbReference type="Gene3D" id="1.20.1640.10">
    <property type="entry name" value="Multidrug efflux transporter AcrB transmembrane domain"/>
    <property type="match status" value="1"/>
</dbReference>
<evidence type="ECO:0000313" key="2">
    <source>
        <dbReference type="EMBL" id="STD24519.1"/>
    </source>
</evidence>
<protein>
    <submittedName>
        <fullName evidence="2">Hydrophobe/amphiphile efflux-1 (HAE1) family transporter</fullName>
    </submittedName>
</protein>
<dbReference type="GO" id="GO:0005886">
    <property type="term" value="C:plasma membrane"/>
    <property type="evidence" value="ECO:0007669"/>
    <property type="project" value="TreeGrafter"/>
</dbReference>
<dbReference type="PANTHER" id="PTHR32063">
    <property type="match status" value="1"/>
</dbReference>
<dbReference type="Gene3D" id="3.30.70.1430">
    <property type="entry name" value="Multidrug efflux transporter AcrB pore domain"/>
    <property type="match status" value="1"/>
</dbReference>
<dbReference type="Proteomes" id="UP000255163">
    <property type="component" value="Unassembled WGS sequence"/>
</dbReference>